<evidence type="ECO:0000259" key="1">
    <source>
        <dbReference type="Pfam" id="PF02579"/>
    </source>
</evidence>
<dbReference type="PANTHER" id="PTHR42983">
    <property type="entry name" value="DINITROGENASE IRON-MOLYBDENUM COFACTOR PROTEIN-RELATED"/>
    <property type="match status" value="1"/>
</dbReference>
<reference evidence="2 4" key="1">
    <citation type="journal article" date="2018" name="Nat. Biotechnol.">
        <title>A standardized bacterial taxonomy based on genome phylogeny substantially revises the tree of life.</title>
        <authorList>
            <person name="Parks D.H."/>
            <person name="Chuvochina M."/>
            <person name="Waite D.W."/>
            <person name="Rinke C."/>
            <person name="Skarshewski A."/>
            <person name="Chaumeil P.A."/>
            <person name="Hugenholtz P."/>
        </authorList>
    </citation>
    <scope>NUCLEOTIDE SEQUENCE [LARGE SCALE GENOMIC DNA]</scope>
    <source>
        <strain evidence="2">UBA12544</strain>
    </source>
</reference>
<organism evidence="2 4">
    <name type="scientific">Caldanaerobacter subterraneus</name>
    <dbReference type="NCBI Taxonomy" id="911092"/>
    <lineage>
        <taxon>Bacteria</taxon>
        <taxon>Bacillati</taxon>
        <taxon>Bacillota</taxon>
        <taxon>Clostridia</taxon>
        <taxon>Thermoanaerobacterales</taxon>
        <taxon>Thermoanaerobacteraceae</taxon>
        <taxon>Caldanaerobacter</taxon>
    </lineage>
</organism>
<dbReference type="Proteomes" id="UP000294886">
    <property type="component" value="Unassembled WGS sequence"/>
</dbReference>
<feature type="domain" description="Dinitrogenase iron-molybdenum cofactor biosynthesis" evidence="1">
    <location>
        <begin position="9"/>
        <end position="96"/>
    </location>
</feature>
<dbReference type="InterPro" id="IPR003731">
    <property type="entry name" value="Di-Nase_FeMo-co_biosynth"/>
</dbReference>
<sequence>MRIAVASEGKEVSMHFGHCEGFWIFDVEGKEIKNSSFLPNPGHRPGFLPEFLKNHGVDCVISGGMGMSAIELFNNYGIDVITGAEGEVDKVVKKYLEGTLMASNSPCEEHKSHGHYH</sequence>
<evidence type="ECO:0000313" key="2">
    <source>
        <dbReference type="EMBL" id="HBT50304.1"/>
    </source>
</evidence>
<evidence type="ECO:0000313" key="4">
    <source>
        <dbReference type="Proteomes" id="UP000264445"/>
    </source>
</evidence>
<comment type="caution">
    <text evidence="2">The sequence shown here is derived from an EMBL/GenBank/DDBJ whole genome shotgun (WGS) entry which is preliminary data.</text>
</comment>
<dbReference type="Pfam" id="PF02579">
    <property type="entry name" value="Nitro_FeMo-Co"/>
    <property type="match status" value="1"/>
</dbReference>
<dbReference type="SUPFAM" id="SSF53146">
    <property type="entry name" value="Nitrogenase accessory factor-like"/>
    <property type="match status" value="1"/>
</dbReference>
<accession>A0A357VPI9</accession>
<dbReference type="AlphaFoldDB" id="A0A357VPI9"/>
<evidence type="ECO:0000313" key="5">
    <source>
        <dbReference type="Proteomes" id="UP000294886"/>
    </source>
</evidence>
<dbReference type="Proteomes" id="UP000264445">
    <property type="component" value="Unassembled WGS sequence"/>
</dbReference>
<dbReference type="Gene3D" id="3.30.420.130">
    <property type="entry name" value="Dinitrogenase iron-molybdenum cofactor biosynthesis domain"/>
    <property type="match status" value="1"/>
</dbReference>
<proteinExistence type="predicted"/>
<dbReference type="CDD" id="cd00851">
    <property type="entry name" value="MTH1175"/>
    <property type="match status" value="1"/>
</dbReference>
<dbReference type="PANTHER" id="PTHR42983:SF1">
    <property type="entry name" value="IRON-MOLYBDENUM PROTEIN"/>
    <property type="match status" value="1"/>
</dbReference>
<dbReference type="EMBL" id="DOLB01000164">
    <property type="protein sequence ID" value="HBT50304.1"/>
    <property type="molecule type" value="Genomic_DNA"/>
</dbReference>
<evidence type="ECO:0000313" key="3">
    <source>
        <dbReference type="EMBL" id="TCO63557.1"/>
    </source>
</evidence>
<reference evidence="3 5" key="2">
    <citation type="submission" date="2019-03" db="EMBL/GenBank/DDBJ databases">
        <title>Genomic Encyclopedia of Type Strains, Phase IV (KMG-IV): sequencing the most valuable type-strain genomes for metagenomic binning, comparative biology and taxonomic classification.</title>
        <authorList>
            <person name="Goeker M."/>
        </authorList>
    </citation>
    <scope>NUCLEOTIDE SEQUENCE [LARGE SCALE GENOMIC DNA]</scope>
    <source>
        <strain evidence="3 5">DSM 13054</strain>
    </source>
</reference>
<dbReference type="EMBL" id="SLWU01000014">
    <property type="protein sequence ID" value="TCO63557.1"/>
    <property type="molecule type" value="Genomic_DNA"/>
</dbReference>
<dbReference type="InterPro" id="IPR036105">
    <property type="entry name" value="DiNase_FeMo-co_biosyn_sf"/>
</dbReference>
<dbReference type="RefSeq" id="WP_132039874.1">
    <property type="nucleotide sequence ID" value="NZ_DOLB01000164.1"/>
</dbReference>
<gene>
    <name evidence="2" type="ORF">DEA61_11130</name>
    <name evidence="3" type="ORF">EV203_11412</name>
</gene>
<dbReference type="InterPro" id="IPR033913">
    <property type="entry name" value="MTH1175_dom"/>
</dbReference>
<name>A0A357VPI9_9THEO</name>
<protein>
    <submittedName>
        <fullName evidence="2">Dinitrogenase iron-molybdenum cofactor</fullName>
    </submittedName>
    <submittedName>
        <fullName evidence="3">Putative Fe-Mo cluster-binding NifX family protein</fullName>
    </submittedName>
</protein>